<dbReference type="Proteomes" id="UP000722791">
    <property type="component" value="Unassembled WGS sequence"/>
</dbReference>
<feature type="region of interest" description="Disordered" evidence="1">
    <location>
        <begin position="1"/>
        <end position="96"/>
    </location>
</feature>
<gene>
    <name evidence="2" type="ORF">Vretimale_1472</name>
</gene>
<feature type="non-terminal residue" evidence="2">
    <location>
        <position position="1"/>
    </location>
</feature>
<evidence type="ECO:0000313" key="3">
    <source>
        <dbReference type="Proteomes" id="UP000722791"/>
    </source>
</evidence>
<comment type="caution">
    <text evidence="2">The sequence shown here is derived from an EMBL/GenBank/DDBJ whole genome shotgun (WGS) entry which is preliminary data.</text>
</comment>
<organism evidence="2 3">
    <name type="scientific">Volvox reticuliferus</name>
    <dbReference type="NCBI Taxonomy" id="1737510"/>
    <lineage>
        <taxon>Eukaryota</taxon>
        <taxon>Viridiplantae</taxon>
        <taxon>Chlorophyta</taxon>
        <taxon>core chlorophytes</taxon>
        <taxon>Chlorophyceae</taxon>
        <taxon>CS clade</taxon>
        <taxon>Chlamydomonadales</taxon>
        <taxon>Volvocaceae</taxon>
        <taxon>Volvox</taxon>
    </lineage>
</organism>
<name>A0A8J4D4A1_9CHLO</name>
<protein>
    <submittedName>
        <fullName evidence="2">Uncharacterized protein</fullName>
    </submittedName>
</protein>
<dbReference type="AlphaFoldDB" id="A0A8J4D4A1"/>
<accession>A0A8J4D4A1</accession>
<feature type="compositionally biased region" description="Low complexity" evidence="1">
    <location>
        <begin position="1"/>
        <end position="19"/>
    </location>
</feature>
<sequence>EQPQQQRPQPQAELQPPQRQVHKPKQAKQGAGTEGLSKLTAQSDQIPPPSDQVVVVPATFDGENEQRLRGVIPGESEAGAPCEGAADAEGGGGGGSAAEALRDMYAAWDKEDVAAEDEGVVEEEAAAAAEAQCRRSSLRVEGDLLLGNDPRVAEEEQRRPSRLVVDLEAPNVRLGTDIACE</sequence>
<evidence type="ECO:0000313" key="2">
    <source>
        <dbReference type="EMBL" id="GIL95455.1"/>
    </source>
</evidence>
<dbReference type="EMBL" id="BNCQ01000002">
    <property type="protein sequence ID" value="GIL95455.1"/>
    <property type="molecule type" value="Genomic_DNA"/>
</dbReference>
<reference evidence="2" key="1">
    <citation type="journal article" date="2021" name="Proc. Natl. Acad. Sci. U.S.A.">
        <title>Three genomes in the algal genus Volvox reveal the fate of a haploid sex-determining region after a transition to homothallism.</title>
        <authorList>
            <person name="Yamamoto K."/>
            <person name="Hamaji T."/>
            <person name="Kawai-Toyooka H."/>
            <person name="Matsuzaki R."/>
            <person name="Takahashi F."/>
            <person name="Nishimura Y."/>
            <person name="Kawachi M."/>
            <person name="Noguchi H."/>
            <person name="Minakuchi Y."/>
            <person name="Umen J.G."/>
            <person name="Toyoda A."/>
            <person name="Nozaki H."/>
        </authorList>
    </citation>
    <scope>NUCLEOTIDE SEQUENCE</scope>
    <source>
        <strain evidence="2">NIES-3785</strain>
    </source>
</reference>
<proteinExistence type="predicted"/>
<feature type="non-terminal residue" evidence="2">
    <location>
        <position position="181"/>
    </location>
</feature>
<evidence type="ECO:0000256" key="1">
    <source>
        <dbReference type="SAM" id="MobiDB-lite"/>
    </source>
</evidence>
<feature type="compositionally biased region" description="Low complexity" evidence="1">
    <location>
        <begin position="77"/>
        <end position="88"/>
    </location>
</feature>